<evidence type="ECO:0000256" key="4">
    <source>
        <dbReference type="ARBA" id="ARBA00022777"/>
    </source>
</evidence>
<dbReference type="PANTHER" id="PTHR10457:SF7">
    <property type="entry name" value="GALACTOKINASE-RELATED"/>
    <property type="match status" value="1"/>
</dbReference>
<dbReference type="EMBL" id="QUWK01000005">
    <property type="protein sequence ID" value="RFU95195.1"/>
    <property type="molecule type" value="Genomic_DNA"/>
</dbReference>
<dbReference type="PRINTS" id="PR00959">
    <property type="entry name" value="MEVGALKINASE"/>
</dbReference>
<protein>
    <submittedName>
        <fullName evidence="8">Galactokinase</fullName>
    </submittedName>
</protein>
<dbReference type="PROSITE" id="PS00627">
    <property type="entry name" value="GHMP_KINASES_ATP"/>
    <property type="match status" value="1"/>
</dbReference>
<comment type="caution">
    <text evidence="8">The sequence shown here is derived from an EMBL/GenBank/DDBJ whole genome shotgun (WGS) entry which is preliminary data.</text>
</comment>
<sequence>MARTEMIQRGLLHAQYQSLYGNSYQAEDMDKRFISLVEAHTKLFKEQDVSLFSTAGRSELGGNHTDHNLGKVIAATINLDTIAAVSKRDDNTVVLTSEGYPEVIVHLDELEIIEAEKNTTEALVRGIAFAFKQRGLAIGGWQANTTSRVLKGSGLSSSAAVEVLCGTIFNHLYNKNALSPVDLAIIGKFSENNYFGKPSGLMDQMACAYGGIIGIDFADEENPKIEPVQYSFSEHGYQLVIVDTGGNHADLTPEYAAVPKEMREVAAHFGAKHLREIDETTFASQLPLLRKTLQNDRALLRSIHFFEENKRVTNMLKALENQNIEAYLKEVRSSGESSFCFLQNLYPSCFPQEQGLSLAIAMTKMLLGSETTVRVHGGGFAGTIQAYIPLDKYVFYKQAMEAVFSKGSVTPITVRQRESCCIAE</sequence>
<evidence type="ECO:0000313" key="8">
    <source>
        <dbReference type="EMBL" id="RFU95195.1"/>
    </source>
</evidence>
<dbReference type="SUPFAM" id="SSF55060">
    <property type="entry name" value="GHMP Kinase, C-terminal domain"/>
    <property type="match status" value="1"/>
</dbReference>
<dbReference type="Pfam" id="PF10509">
    <property type="entry name" value="GalKase_gal_bdg"/>
    <property type="match status" value="1"/>
</dbReference>
<dbReference type="GO" id="GO:0004335">
    <property type="term" value="F:galactokinase activity"/>
    <property type="evidence" value="ECO:0007669"/>
    <property type="project" value="InterPro"/>
</dbReference>
<name>A0A372MHE5_9SPIR</name>
<organism evidence="8 9">
    <name type="scientific">Sphaerochaeta halotolerans</name>
    <dbReference type="NCBI Taxonomy" id="2293840"/>
    <lineage>
        <taxon>Bacteria</taxon>
        <taxon>Pseudomonadati</taxon>
        <taxon>Spirochaetota</taxon>
        <taxon>Spirochaetia</taxon>
        <taxon>Spirochaetales</taxon>
        <taxon>Sphaerochaetaceae</taxon>
        <taxon>Sphaerochaeta</taxon>
    </lineage>
</organism>
<keyword evidence="2" id="KW-0808">Transferase</keyword>
<keyword evidence="4 8" id="KW-0418">Kinase</keyword>
<dbReference type="Gene3D" id="3.30.70.890">
    <property type="entry name" value="GHMP kinase, C-terminal domain"/>
    <property type="match status" value="1"/>
</dbReference>
<dbReference type="SUPFAM" id="SSF54211">
    <property type="entry name" value="Ribosomal protein S5 domain 2-like"/>
    <property type="match status" value="1"/>
</dbReference>
<dbReference type="RefSeq" id="WP_117330003.1">
    <property type="nucleotide sequence ID" value="NZ_QUWK01000005.1"/>
</dbReference>
<dbReference type="InterPro" id="IPR020568">
    <property type="entry name" value="Ribosomal_Su5_D2-typ_SF"/>
</dbReference>
<dbReference type="AlphaFoldDB" id="A0A372MHE5"/>
<dbReference type="InterPro" id="IPR006204">
    <property type="entry name" value="GHMP_kinase_N_dom"/>
</dbReference>
<dbReference type="Proteomes" id="UP000264002">
    <property type="component" value="Unassembled WGS sequence"/>
</dbReference>
<dbReference type="InterPro" id="IPR006203">
    <property type="entry name" value="GHMP_knse_ATP-bd_CS"/>
</dbReference>
<evidence type="ECO:0000256" key="3">
    <source>
        <dbReference type="ARBA" id="ARBA00022741"/>
    </source>
</evidence>
<gene>
    <name evidence="8" type="ORF">DYP60_06100</name>
</gene>
<dbReference type="InterPro" id="IPR006206">
    <property type="entry name" value="Mevalonate/galactokinase"/>
</dbReference>
<proteinExistence type="inferred from homology"/>
<evidence type="ECO:0000313" key="9">
    <source>
        <dbReference type="Proteomes" id="UP000264002"/>
    </source>
</evidence>
<evidence type="ECO:0000256" key="5">
    <source>
        <dbReference type="ARBA" id="ARBA00022840"/>
    </source>
</evidence>
<reference evidence="8 9" key="2">
    <citation type="submission" date="2018-09" db="EMBL/GenBank/DDBJ databases">
        <title>Genome of Sphaerochaeta halotolerans strain 4-11.</title>
        <authorList>
            <person name="Nazina T.N."/>
            <person name="Sokolova D.S."/>
        </authorList>
    </citation>
    <scope>NUCLEOTIDE SEQUENCE [LARGE SCALE GENOMIC DNA]</scope>
    <source>
        <strain evidence="8 9">4-11</strain>
    </source>
</reference>
<keyword evidence="5" id="KW-0067">ATP-binding</keyword>
<keyword evidence="3" id="KW-0547">Nucleotide-binding</keyword>
<feature type="domain" description="GHMP kinase N-terminal" evidence="6">
    <location>
        <begin position="125"/>
        <end position="211"/>
    </location>
</feature>
<reference evidence="9" key="1">
    <citation type="submission" date="2018-08" db="EMBL/GenBank/DDBJ databases">
        <authorList>
            <person name="Grouzdev D.S."/>
            <person name="Krutkina M.S."/>
        </authorList>
    </citation>
    <scope>NUCLEOTIDE SEQUENCE [LARGE SCALE GENOMIC DNA]</scope>
    <source>
        <strain evidence="9">4-11</strain>
    </source>
</reference>
<dbReference type="InterPro" id="IPR000705">
    <property type="entry name" value="Galactokinase"/>
</dbReference>
<dbReference type="GO" id="GO:0005829">
    <property type="term" value="C:cytosol"/>
    <property type="evidence" value="ECO:0007669"/>
    <property type="project" value="TreeGrafter"/>
</dbReference>
<evidence type="ECO:0000256" key="2">
    <source>
        <dbReference type="ARBA" id="ARBA00022679"/>
    </source>
</evidence>
<feature type="domain" description="Galactokinase N-terminal" evidence="7">
    <location>
        <begin position="38"/>
        <end position="87"/>
    </location>
</feature>
<evidence type="ECO:0000259" key="6">
    <source>
        <dbReference type="Pfam" id="PF00288"/>
    </source>
</evidence>
<keyword evidence="9" id="KW-1185">Reference proteome</keyword>
<accession>A0A372MHE5</accession>
<dbReference type="InterPro" id="IPR019539">
    <property type="entry name" value="GalKase_N"/>
</dbReference>
<dbReference type="InterPro" id="IPR014721">
    <property type="entry name" value="Ribsml_uS5_D2-typ_fold_subgr"/>
</dbReference>
<comment type="similarity">
    <text evidence="1">Belongs to the GHMP kinase family. GalK subfamily.</text>
</comment>
<dbReference type="Gene3D" id="3.30.230.10">
    <property type="match status" value="1"/>
</dbReference>
<dbReference type="PIRSF" id="PIRSF000530">
    <property type="entry name" value="Galactokinase"/>
    <property type="match status" value="1"/>
</dbReference>
<dbReference type="PANTHER" id="PTHR10457">
    <property type="entry name" value="MEVALONATE KINASE/GALACTOKINASE"/>
    <property type="match status" value="1"/>
</dbReference>
<dbReference type="PRINTS" id="PR00473">
    <property type="entry name" value="GALCTOKINASE"/>
</dbReference>
<dbReference type="GO" id="GO:0006012">
    <property type="term" value="P:galactose metabolic process"/>
    <property type="evidence" value="ECO:0007669"/>
    <property type="project" value="InterPro"/>
</dbReference>
<dbReference type="GO" id="GO:0005524">
    <property type="term" value="F:ATP binding"/>
    <property type="evidence" value="ECO:0007669"/>
    <property type="project" value="UniProtKB-KW"/>
</dbReference>
<dbReference type="InterPro" id="IPR036554">
    <property type="entry name" value="GHMP_kinase_C_sf"/>
</dbReference>
<evidence type="ECO:0000259" key="7">
    <source>
        <dbReference type="Pfam" id="PF10509"/>
    </source>
</evidence>
<dbReference type="Pfam" id="PF00288">
    <property type="entry name" value="GHMP_kinases_N"/>
    <property type="match status" value="1"/>
</dbReference>
<evidence type="ECO:0000256" key="1">
    <source>
        <dbReference type="ARBA" id="ARBA00006566"/>
    </source>
</evidence>